<dbReference type="EMBL" id="WVIC01000003">
    <property type="protein sequence ID" value="NCJ05298.1"/>
    <property type="molecule type" value="Genomic_DNA"/>
</dbReference>
<dbReference type="PANTHER" id="PTHR42736">
    <property type="entry name" value="PROTEIN-GLUTAMINE GAMMA-GLUTAMYLTRANSFERASE"/>
    <property type="match status" value="1"/>
</dbReference>
<dbReference type="InterPro" id="IPR025403">
    <property type="entry name" value="TgpA-like_C"/>
</dbReference>
<dbReference type="InterPro" id="IPR038765">
    <property type="entry name" value="Papain-like_cys_pep_sf"/>
</dbReference>
<sequence>MPLPDTATNFWPSLRRQLNRPVLPTVRESLPVEDSVWLRVFVQLLVTVGIAATDLAASTQNAVWAVPLSAIGATWSWRQRRRRNTVAKVGIAAGMLVVLFLFLGRLVGQLGDTRIMLAELLIQLQVLHTFDLPRRKDLGYSAVIGVILLGVAATVSETTAFGGLLLLFLGIALPVLVLDYRARLGFVAVRLRQLDLAPRRFGLILITVVALGLVIFALIPRLPGYQLRTFPVSAPIEMEGEFDPQAIVNPGYNRSEETSGNGQGSGSAEATFGEGGEQTTFNSRFYYGFNQEIDQNLRGTLEPEVVMRVRSQAEGFWRVMAFDEYTGRGWRLSRNEQAEKIQRSAWNYRFRVPSLTPLGPSREVVQTYSIVTDFPNLIPALNQPRHVYFPTREIAQDPEGTLRAPVSLDEGLTYTVVSDVPYRDRTRLGQTPTEYPTDIRQVYLQLPPDIATSIRQQAQTLLAQSDNPITAPYEQALFLTQALKQNYSLQGDLPPLAADADLVESFLFQSRGGYGDHFATVLTVMLRSIGIPARLVTGFSSGQFNPFTGMYVVKNTDAHAITEVYFPGHGWFGFDPIPGHDLIPPSIEVDQTFSVLRQFWHWVAGWLPSPVTSFFAGIFGAIALLIARLLQLFSGGWDGIVSGLMLLMGFVLLLWLLWQGWRSWRRQRWLASLPPMERLYQQMLDRLAERGLLKQPQQTPLEYLGQVVRTTPSATATAVDEISQAYVAWRYGGQPANLPHLRQLLRRLQQRRR</sequence>
<gene>
    <name evidence="4" type="ORF">GS597_01950</name>
</gene>
<dbReference type="SMART" id="SM00460">
    <property type="entry name" value="TGc"/>
    <property type="match status" value="1"/>
</dbReference>
<dbReference type="PANTHER" id="PTHR42736:SF1">
    <property type="entry name" value="PROTEIN-GLUTAMINE GAMMA-GLUTAMYLTRANSFERASE"/>
    <property type="match status" value="1"/>
</dbReference>
<name>A0A8K2ANB6_9CYAN</name>
<keyword evidence="2" id="KW-0812">Transmembrane</keyword>
<feature type="transmembrane region" description="Helical" evidence="2">
    <location>
        <begin position="89"/>
        <end position="107"/>
    </location>
</feature>
<protein>
    <submittedName>
        <fullName evidence="4">DUF4129 domain-containing protein</fullName>
    </submittedName>
</protein>
<evidence type="ECO:0000313" key="5">
    <source>
        <dbReference type="Proteomes" id="UP000607397"/>
    </source>
</evidence>
<feature type="region of interest" description="Disordered" evidence="1">
    <location>
        <begin position="247"/>
        <end position="275"/>
    </location>
</feature>
<dbReference type="Pfam" id="PF11992">
    <property type="entry name" value="TgpA_N"/>
    <property type="match status" value="1"/>
</dbReference>
<dbReference type="Pfam" id="PF13559">
    <property type="entry name" value="DUF4129"/>
    <property type="match status" value="1"/>
</dbReference>
<evidence type="ECO:0000256" key="2">
    <source>
        <dbReference type="SAM" id="Phobius"/>
    </source>
</evidence>
<evidence type="ECO:0000313" key="4">
    <source>
        <dbReference type="EMBL" id="NCJ05298.1"/>
    </source>
</evidence>
<accession>A0A8K2ANB6</accession>
<proteinExistence type="predicted"/>
<dbReference type="InterPro" id="IPR021878">
    <property type="entry name" value="TgpA_N"/>
</dbReference>
<feature type="transmembrane region" description="Helical" evidence="2">
    <location>
        <begin position="599"/>
        <end position="627"/>
    </location>
</feature>
<reference evidence="4" key="1">
    <citation type="submission" date="2019-12" db="EMBL/GenBank/DDBJ databases">
        <title>High-Quality draft genome sequences of three cyanobacteria isolated from the limestone walls of the Old Cathedral of Coimbra.</title>
        <authorList>
            <person name="Tiago I."/>
            <person name="Soares F."/>
            <person name="Portugal A."/>
        </authorList>
    </citation>
    <scope>NUCLEOTIDE SEQUENCE [LARGE SCALE GENOMIC DNA]</scope>
    <source>
        <strain evidence="4">C</strain>
    </source>
</reference>
<organism evidence="4 5">
    <name type="scientific">Petrachloros mirabilis ULC683</name>
    <dbReference type="NCBI Taxonomy" id="2781853"/>
    <lineage>
        <taxon>Bacteria</taxon>
        <taxon>Bacillati</taxon>
        <taxon>Cyanobacteriota</taxon>
        <taxon>Cyanophyceae</taxon>
        <taxon>Synechococcales</taxon>
        <taxon>Petrachlorosaceae</taxon>
        <taxon>Petrachloros</taxon>
        <taxon>Petrachloros mirabilis</taxon>
    </lineage>
</organism>
<feature type="transmembrane region" description="Helical" evidence="2">
    <location>
        <begin position="201"/>
        <end position="219"/>
    </location>
</feature>
<dbReference type="Proteomes" id="UP000607397">
    <property type="component" value="Unassembled WGS sequence"/>
</dbReference>
<feature type="transmembrane region" description="Helical" evidence="2">
    <location>
        <begin position="639"/>
        <end position="658"/>
    </location>
</feature>
<evidence type="ECO:0000256" key="1">
    <source>
        <dbReference type="SAM" id="MobiDB-lite"/>
    </source>
</evidence>
<dbReference type="Gene3D" id="3.10.620.30">
    <property type="match status" value="1"/>
</dbReference>
<dbReference type="Pfam" id="PF01841">
    <property type="entry name" value="Transglut_core"/>
    <property type="match status" value="1"/>
</dbReference>
<comment type="caution">
    <text evidence="4">The sequence shown here is derived from an EMBL/GenBank/DDBJ whole genome shotgun (WGS) entry which is preliminary data.</text>
</comment>
<feature type="transmembrane region" description="Helical" evidence="2">
    <location>
        <begin position="137"/>
        <end position="155"/>
    </location>
</feature>
<dbReference type="AlphaFoldDB" id="A0A8K2ANB6"/>
<evidence type="ECO:0000259" key="3">
    <source>
        <dbReference type="SMART" id="SM00460"/>
    </source>
</evidence>
<dbReference type="InterPro" id="IPR052901">
    <property type="entry name" value="Bact_TGase-like"/>
</dbReference>
<feature type="domain" description="Transglutaminase-like" evidence="3">
    <location>
        <begin position="507"/>
        <end position="578"/>
    </location>
</feature>
<dbReference type="InterPro" id="IPR002931">
    <property type="entry name" value="Transglutaminase-like"/>
</dbReference>
<keyword evidence="2" id="KW-1133">Transmembrane helix</keyword>
<keyword evidence="2" id="KW-0472">Membrane</keyword>
<keyword evidence="5" id="KW-1185">Reference proteome</keyword>
<dbReference type="SUPFAM" id="SSF54001">
    <property type="entry name" value="Cysteine proteinases"/>
    <property type="match status" value="1"/>
</dbReference>
<feature type="transmembrane region" description="Helical" evidence="2">
    <location>
        <begin position="161"/>
        <end position="180"/>
    </location>
</feature>